<evidence type="ECO:0000256" key="1">
    <source>
        <dbReference type="ARBA" id="ARBA00023125"/>
    </source>
</evidence>
<feature type="domain" description="HTH CENPB-type" evidence="2">
    <location>
        <begin position="53"/>
        <end position="123"/>
    </location>
</feature>
<dbReference type="Pfam" id="PF03221">
    <property type="entry name" value="HTH_Tnp_Tc5"/>
    <property type="match status" value="1"/>
</dbReference>
<evidence type="ECO:0000259" key="2">
    <source>
        <dbReference type="PROSITE" id="PS51253"/>
    </source>
</evidence>
<proteinExistence type="predicted"/>
<dbReference type="Proteomes" id="UP000285712">
    <property type="component" value="Unassembled WGS sequence"/>
</dbReference>
<dbReference type="InterPro" id="IPR050863">
    <property type="entry name" value="CenT-Element_Derived"/>
</dbReference>
<dbReference type="PANTHER" id="PTHR19303">
    <property type="entry name" value="TRANSPOSON"/>
    <property type="match status" value="1"/>
</dbReference>
<accession>A0A418DY66</accession>
<dbReference type="InterPro" id="IPR004875">
    <property type="entry name" value="DDE_SF_endonuclease_dom"/>
</dbReference>
<comment type="caution">
    <text evidence="3">The sequence shown here is derived from an EMBL/GenBank/DDBJ whole genome shotgun (WGS) entry which is preliminary data.</text>
</comment>
<dbReference type="Gene3D" id="3.30.420.10">
    <property type="entry name" value="Ribonuclease H-like superfamily/Ribonuclease H"/>
    <property type="match status" value="1"/>
</dbReference>
<name>A0A418DY66_APHAT</name>
<dbReference type="AlphaFoldDB" id="A0A418DY66"/>
<sequence>MKLYSRDQFAAALDQALDSENGQSVNSIANDAKIPQTTLKEAVRRARSGDEMKQRGRKLALTVDMESDLREWALAMQARRMPVTADELIEGATKIIDGFTPGATLTRGWYDGFMKRSHDLTHRKSQSISNARNFVTDDDVDALYAKIKAAIVLVGNDAARVYNMDETGFAPKRHANKVIAQVGSTNVRSQEARLNFHMTIVGCIGANGTVSPPLFVLPGASVLADAFEVLTVEHAALASTSSGFMNSGLFLAWLKMFSKATGDVTKPVLLVYDGCASHYSVDIVDQAQKLGITLFLLPPNSTHLFQPLDVGVFRPLKRNIRAETRQFVWTNPSRTISKGDAIELACKTWAVSMRSDLCVRAFAATGIFPPNLETMLRDSVLSNVAG</sequence>
<reference evidence="3 4" key="1">
    <citation type="submission" date="2018-08" db="EMBL/GenBank/DDBJ databases">
        <title>Aphanomyces genome sequencing and annotation.</title>
        <authorList>
            <person name="Minardi D."/>
            <person name="Oidtmann B."/>
            <person name="Van Der Giezen M."/>
            <person name="Studholme D.J."/>
        </authorList>
    </citation>
    <scope>NUCLEOTIDE SEQUENCE [LARGE SCALE GENOMIC DNA]</scope>
    <source>
        <strain evidence="3 4">Sv</strain>
    </source>
</reference>
<dbReference type="InterPro" id="IPR036397">
    <property type="entry name" value="RNaseH_sf"/>
</dbReference>
<dbReference type="PANTHER" id="PTHR19303:SF74">
    <property type="entry name" value="POGO TRANSPOSABLE ELEMENT WITH KRAB DOMAIN"/>
    <property type="match status" value="1"/>
</dbReference>
<dbReference type="Pfam" id="PF03184">
    <property type="entry name" value="DDE_1"/>
    <property type="match status" value="1"/>
</dbReference>
<keyword evidence="1" id="KW-0238">DNA-binding</keyword>
<evidence type="ECO:0000313" key="3">
    <source>
        <dbReference type="EMBL" id="RHZ01813.1"/>
    </source>
</evidence>
<dbReference type="EMBL" id="QUTG01000606">
    <property type="protein sequence ID" value="RHZ01813.1"/>
    <property type="molecule type" value="Genomic_DNA"/>
</dbReference>
<protein>
    <recommendedName>
        <fullName evidence="2">HTH CENPB-type domain-containing protein</fullName>
    </recommendedName>
</protein>
<dbReference type="GO" id="GO:0005634">
    <property type="term" value="C:nucleus"/>
    <property type="evidence" value="ECO:0007669"/>
    <property type="project" value="TreeGrafter"/>
</dbReference>
<organism evidence="3 4">
    <name type="scientific">Aphanomyces astaci</name>
    <name type="common">Crayfish plague agent</name>
    <dbReference type="NCBI Taxonomy" id="112090"/>
    <lineage>
        <taxon>Eukaryota</taxon>
        <taxon>Sar</taxon>
        <taxon>Stramenopiles</taxon>
        <taxon>Oomycota</taxon>
        <taxon>Saprolegniomycetes</taxon>
        <taxon>Saprolegniales</taxon>
        <taxon>Verrucalvaceae</taxon>
        <taxon>Aphanomyces</taxon>
    </lineage>
</organism>
<evidence type="ECO:0000313" key="4">
    <source>
        <dbReference type="Proteomes" id="UP000285712"/>
    </source>
</evidence>
<dbReference type="GO" id="GO:0003677">
    <property type="term" value="F:DNA binding"/>
    <property type="evidence" value="ECO:0007669"/>
    <property type="project" value="UniProtKB-KW"/>
</dbReference>
<gene>
    <name evidence="3" type="ORF">DYB35_013316</name>
</gene>
<dbReference type="PROSITE" id="PS51253">
    <property type="entry name" value="HTH_CENPB"/>
    <property type="match status" value="1"/>
</dbReference>
<dbReference type="VEuPathDB" id="FungiDB:H257_12655"/>
<dbReference type="InterPro" id="IPR006600">
    <property type="entry name" value="HTH_CenpB_DNA-bd_dom"/>
</dbReference>